<reference evidence="2 3" key="1">
    <citation type="journal article" date="2014" name="Int. J. Syst. Evol. Microbiol.">
        <title>Streptomyces hoynatensis sp. nov., isolated from deep marine sediment.</title>
        <authorList>
            <person name="Veyisoglu A."/>
            <person name="Sahin N."/>
        </authorList>
    </citation>
    <scope>NUCLEOTIDE SEQUENCE [LARGE SCALE GENOMIC DNA]</scope>
    <source>
        <strain evidence="2 3">KCTC 29097</strain>
    </source>
</reference>
<accession>A0A3A9YXK4</accession>
<organism evidence="2 3">
    <name type="scientific">Streptomyces hoynatensis</name>
    <dbReference type="NCBI Taxonomy" id="1141874"/>
    <lineage>
        <taxon>Bacteria</taxon>
        <taxon>Bacillati</taxon>
        <taxon>Actinomycetota</taxon>
        <taxon>Actinomycetes</taxon>
        <taxon>Kitasatosporales</taxon>
        <taxon>Streptomycetaceae</taxon>
        <taxon>Streptomyces</taxon>
    </lineage>
</organism>
<dbReference type="AlphaFoldDB" id="A0A3A9YXK4"/>
<dbReference type="EMBL" id="RBAL01000009">
    <property type="protein sequence ID" value="RKN40768.1"/>
    <property type="molecule type" value="Genomic_DNA"/>
</dbReference>
<sequence>MGYQLRRLLREALGPEITGLQRAVALEIADDAHETSRESYAVLDDLARWTGAKDATVVRNALKRLAAAGWEFRVPIGKGADGRVLYAVPGRRMTFKVPPFEGVAVATPSEGKGERGLPQGGATAPSEGAGAPPSPPQGGAGAHSEGATAHSEGAVAPPFSSYTSPPHINVGDEQAAPGDRYPAQVLPLVHAMSASGFPNIRWPWEGSGWFPIIALIKAVGVQAMVEYAHRAAANAPQAVTSAKYFLRGWQELPPAPPEDTPVYRPTPHLRAVGAPYSNPEDRGIF</sequence>
<keyword evidence="3" id="KW-1185">Reference proteome</keyword>
<gene>
    <name evidence="2" type="ORF">D7294_16890</name>
</gene>
<evidence type="ECO:0008006" key="4">
    <source>
        <dbReference type="Google" id="ProtNLM"/>
    </source>
</evidence>
<proteinExistence type="predicted"/>
<name>A0A3A9YXK4_9ACTN</name>
<comment type="caution">
    <text evidence="2">The sequence shown here is derived from an EMBL/GenBank/DDBJ whole genome shotgun (WGS) entry which is preliminary data.</text>
</comment>
<evidence type="ECO:0000313" key="3">
    <source>
        <dbReference type="Proteomes" id="UP000272474"/>
    </source>
</evidence>
<evidence type="ECO:0000256" key="1">
    <source>
        <dbReference type="SAM" id="MobiDB-lite"/>
    </source>
</evidence>
<dbReference type="Proteomes" id="UP000272474">
    <property type="component" value="Unassembled WGS sequence"/>
</dbReference>
<protein>
    <recommendedName>
        <fullName evidence="4">Helix-turn-helix domain-containing protein</fullName>
    </recommendedName>
</protein>
<evidence type="ECO:0000313" key="2">
    <source>
        <dbReference type="EMBL" id="RKN40768.1"/>
    </source>
</evidence>
<feature type="region of interest" description="Disordered" evidence="1">
    <location>
        <begin position="106"/>
        <end position="177"/>
    </location>
</feature>
<feature type="compositionally biased region" description="Low complexity" evidence="1">
    <location>
        <begin position="120"/>
        <end position="131"/>
    </location>
</feature>